<dbReference type="Gene3D" id="3.40.109.10">
    <property type="entry name" value="NADH Oxidase"/>
    <property type="match status" value="1"/>
</dbReference>
<reference evidence="7 8" key="1">
    <citation type="submission" date="2019-02" db="EMBL/GenBank/DDBJ databases">
        <title>Complete Genome Sequence and Methylome Analysis of free living Spirochaetas.</title>
        <authorList>
            <person name="Fomenkov A."/>
            <person name="Dubinina G."/>
            <person name="Leshcheva N."/>
            <person name="Mikheeva N."/>
            <person name="Grabovich M."/>
            <person name="Vincze T."/>
            <person name="Roberts R.J."/>
        </authorList>
    </citation>
    <scope>NUCLEOTIDE SEQUENCE [LARGE SCALE GENOMIC DNA]</scope>
    <source>
        <strain evidence="7 8">K2</strain>
    </source>
</reference>
<evidence type="ECO:0000313" key="7">
    <source>
        <dbReference type="EMBL" id="QEN09582.1"/>
    </source>
</evidence>
<evidence type="ECO:0000256" key="4">
    <source>
        <dbReference type="ARBA" id="ARBA00022643"/>
    </source>
</evidence>
<accession>A0A5C1QU60</accession>
<dbReference type="OrthoDB" id="9812105at2"/>
<dbReference type="Pfam" id="PF00881">
    <property type="entry name" value="Nitroreductase"/>
    <property type="match status" value="1"/>
</dbReference>
<dbReference type="EMBL" id="CP036150">
    <property type="protein sequence ID" value="QEN09582.1"/>
    <property type="molecule type" value="Genomic_DNA"/>
</dbReference>
<dbReference type="AlphaFoldDB" id="A0A5C1QU60"/>
<dbReference type="CDD" id="cd20609">
    <property type="entry name" value="nitroreductase"/>
    <property type="match status" value="1"/>
</dbReference>
<dbReference type="PANTHER" id="PTHR43673">
    <property type="entry name" value="NAD(P)H NITROREDUCTASE YDGI-RELATED"/>
    <property type="match status" value="1"/>
</dbReference>
<dbReference type="KEGG" id="ock:EXM22_16930"/>
<dbReference type="Proteomes" id="UP000324209">
    <property type="component" value="Chromosome"/>
</dbReference>
<keyword evidence="3" id="KW-0285">Flavoprotein</keyword>
<dbReference type="InterPro" id="IPR029479">
    <property type="entry name" value="Nitroreductase"/>
</dbReference>
<feature type="domain" description="Nitroreductase" evidence="6">
    <location>
        <begin position="8"/>
        <end position="63"/>
    </location>
</feature>
<dbReference type="SUPFAM" id="SSF55469">
    <property type="entry name" value="FMN-dependent nitroreductase-like"/>
    <property type="match status" value="1"/>
</dbReference>
<dbReference type="PANTHER" id="PTHR43673:SF2">
    <property type="entry name" value="NITROREDUCTASE"/>
    <property type="match status" value="1"/>
</dbReference>
<name>A0A5C1QU60_9SPIO</name>
<dbReference type="RefSeq" id="WP_149487656.1">
    <property type="nucleotide sequence ID" value="NZ_CP036150.1"/>
</dbReference>
<keyword evidence="4" id="KW-0288">FMN</keyword>
<proteinExistence type="inferred from homology"/>
<keyword evidence="8" id="KW-1185">Reference proteome</keyword>
<evidence type="ECO:0000256" key="3">
    <source>
        <dbReference type="ARBA" id="ARBA00022630"/>
    </source>
</evidence>
<comment type="similarity">
    <text evidence="2">Belongs to the nitroreductase family.</text>
</comment>
<evidence type="ECO:0000313" key="8">
    <source>
        <dbReference type="Proteomes" id="UP000324209"/>
    </source>
</evidence>
<evidence type="ECO:0000256" key="2">
    <source>
        <dbReference type="ARBA" id="ARBA00007118"/>
    </source>
</evidence>
<organism evidence="7 8">
    <name type="scientific">Oceanispirochaeta crateris</name>
    <dbReference type="NCBI Taxonomy" id="2518645"/>
    <lineage>
        <taxon>Bacteria</taxon>
        <taxon>Pseudomonadati</taxon>
        <taxon>Spirochaetota</taxon>
        <taxon>Spirochaetia</taxon>
        <taxon>Spirochaetales</taxon>
        <taxon>Spirochaetaceae</taxon>
        <taxon>Oceanispirochaeta</taxon>
    </lineage>
</organism>
<dbReference type="GO" id="GO:0016491">
    <property type="term" value="F:oxidoreductase activity"/>
    <property type="evidence" value="ECO:0007669"/>
    <property type="project" value="UniProtKB-KW"/>
</dbReference>
<protein>
    <submittedName>
        <fullName evidence="7">Nitroreductase</fullName>
    </submittedName>
</protein>
<evidence type="ECO:0000256" key="1">
    <source>
        <dbReference type="ARBA" id="ARBA00001917"/>
    </source>
</evidence>
<comment type="cofactor">
    <cofactor evidence="1">
        <name>FMN</name>
        <dbReference type="ChEBI" id="CHEBI:58210"/>
    </cofactor>
</comment>
<evidence type="ECO:0000256" key="5">
    <source>
        <dbReference type="ARBA" id="ARBA00023002"/>
    </source>
</evidence>
<evidence type="ECO:0000259" key="6">
    <source>
        <dbReference type="Pfam" id="PF00881"/>
    </source>
</evidence>
<sequence>MTFLELAKKRYSARKFTNKPVEKIKLDQVLEAGRVAPTASNNQPQKLLVVQSEEGLQKMTKAARFYKAPVVIIVCIKKEEAWVREYDKKQTIDIDASIVTDHMMMAATDLGLDSLWMTWFHPAVLRSEFQIPSTLEPVNLLALGYNGAEPKSSDRHEITRKSLSEIVAYEQF</sequence>
<dbReference type="InterPro" id="IPR000415">
    <property type="entry name" value="Nitroreductase-like"/>
</dbReference>
<gene>
    <name evidence="7" type="ORF">EXM22_16930</name>
</gene>
<keyword evidence="5" id="KW-0560">Oxidoreductase</keyword>